<name>A0ACC0UVW8_9HYPO</name>
<comment type="caution">
    <text evidence="1">The sequence shown here is derived from an EMBL/GenBank/DDBJ whole genome shotgun (WGS) entry which is preliminary data.</text>
</comment>
<gene>
    <name evidence="1" type="ORF">N3K66_007525</name>
</gene>
<proteinExistence type="predicted"/>
<protein>
    <submittedName>
        <fullName evidence="1">Uncharacterized protein</fullName>
    </submittedName>
</protein>
<accession>A0ACC0UVW8</accession>
<organism evidence="1 2">
    <name type="scientific">Trichothecium roseum</name>
    <dbReference type="NCBI Taxonomy" id="47278"/>
    <lineage>
        <taxon>Eukaryota</taxon>
        <taxon>Fungi</taxon>
        <taxon>Dikarya</taxon>
        <taxon>Ascomycota</taxon>
        <taxon>Pezizomycotina</taxon>
        <taxon>Sordariomycetes</taxon>
        <taxon>Hypocreomycetidae</taxon>
        <taxon>Hypocreales</taxon>
        <taxon>Hypocreales incertae sedis</taxon>
        <taxon>Trichothecium</taxon>
    </lineage>
</organism>
<sequence>MPHRVTSFLRTSSNNIHIKSKRSGRSRSGTPSAANTPDVSDHEDNNVHHILPDLADAVLKKRLSLPFGTKHRENDHSATLMLGWKVESPPIILHGPAEESTGALLSGQVIVEVKEEEIQVPCLQARLELTTHHKRPFQHHCDECSDQMTEIKKWHLIPRPTTLRRGTHSFPFSVLLEGNLPPSMNTSAMSSAYTFRAEATVTQSSAPAPFVVNFTSPVTVKRSVPVPDVPHHSVRVFPPTNIKTSVLYLPVIHPSGSNRVTLKMDGLKTLNEKTKTLDLWKLKKVTWRLEETVRTVAPACDRHLTSMSAEEETRGGCLRMEKRLLGEKHLHEGWKSDFTGKDGYVDMEFDYGVQMRAGNKRDLKYAIDHKGEDGTQVTHSLLVEMVVSKEYAPEGKPHLSAQTGTGRILRMHFGVVLTEHSGLGVSWDNESPPVYQDVPPSPPAYPEREDPIQYDQLMLELVEARRRTSIGEGESSSNMSSRRNSSVIVAA</sequence>
<dbReference type="EMBL" id="CM047946">
    <property type="protein sequence ID" value="KAI9897669.1"/>
    <property type="molecule type" value="Genomic_DNA"/>
</dbReference>
<keyword evidence="2" id="KW-1185">Reference proteome</keyword>
<evidence type="ECO:0000313" key="1">
    <source>
        <dbReference type="EMBL" id="KAI9897669.1"/>
    </source>
</evidence>
<reference evidence="1" key="1">
    <citation type="submission" date="2022-10" db="EMBL/GenBank/DDBJ databases">
        <title>Complete Genome of Trichothecium roseum strain YXFP-22015, a Plant Pathogen Isolated from Citrus.</title>
        <authorList>
            <person name="Wang Y."/>
            <person name="Zhu L."/>
        </authorList>
    </citation>
    <scope>NUCLEOTIDE SEQUENCE</scope>
    <source>
        <strain evidence="1">YXFP-22015</strain>
    </source>
</reference>
<dbReference type="Proteomes" id="UP001163324">
    <property type="component" value="Chromosome 7"/>
</dbReference>
<evidence type="ECO:0000313" key="2">
    <source>
        <dbReference type="Proteomes" id="UP001163324"/>
    </source>
</evidence>